<sequence length="172" mass="18658">MYAVLFNVSASILKVSSFERLHFSSSSPAKRSTPRAINDGMQLAAIVAISKSMGLSTTFIWLNFENSFSTNSLFSPETFSSCIIMETPFLGLSSSYVEDIVGITQLKPQSLNSKSVPAQVCMICVFLVICGFSGSKTFAKSGVFTDIIIFSQVFATSMLSSVIDMRGSMSFK</sequence>
<feature type="transmembrane region" description="Helical" evidence="1">
    <location>
        <begin position="41"/>
        <end position="64"/>
    </location>
</feature>
<keyword evidence="1" id="KW-0812">Transmembrane</keyword>
<proteinExistence type="predicted"/>
<keyword evidence="1" id="KW-0472">Membrane</keyword>
<evidence type="ECO:0000313" key="2">
    <source>
        <dbReference type="EMBL" id="AAA72869.1"/>
    </source>
</evidence>
<protein>
    <submittedName>
        <fullName evidence="2">Methanogen</fullName>
    </submittedName>
</protein>
<dbReference type="EMBL" id="M36534">
    <property type="protein sequence ID" value="AAA72869.1"/>
    <property type="molecule type" value="Genomic_DNA"/>
</dbReference>
<feature type="transmembrane region" description="Helical" evidence="1">
    <location>
        <begin position="141"/>
        <end position="163"/>
    </location>
</feature>
<reference evidence="2" key="1">
    <citation type="journal article" date="1986" name="Syst. Appl. Microbiol.">
        <title>Structure of methanogen genes.</title>
        <authorList>
            <person name="Reeve J.N."/>
            <person name="Hamilton P.T."/>
            <person name="Beckler G.S."/>
            <person name="Morris C.J."/>
            <person name="Clarke C.H."/>
        </authorList>
    </citation>
    <scope>NUCLEOTIDE SEQUENCE</scope>
</reference>
<keyword evidence="1" id="KW-1133">Transmembrane helix</keyword>
<name>Q50431_METSM</name>
<dbReference type="AlphaFoldDB" id="Q50431"/>
<accession>Q50431</accession>
<evidence type="ECO:0000256" key="1">
    <source>
        <dbReference type="SAM" id="Phobius"/>
    </source>
</evidence>
<feature type="transmembrane region" description="Helical" evidence="1">
    <location>
        <begin position="116"/>
        <end position="135"/>
    </location>
</feature>
<organism evidence="2">
    <name type="scientific">Methanobrevibacter smithii</name>
    <dbReference type="NCBI Taxonomy" id="2173"/>
    <lineage>
        <taxon>Archaea</taxon>
        <taxon>Methanobacteriati</taxon>
        <taxon>Methanobacteriota</taxon>
        <taxon>Methanomada group</taxon>
        <taxon>Methanobacteria</taxon>
        <taxon>Methanobacteriales</taxon>
        <taxon>Methanobacteriaceae</taxon>
        <taxon>Methanobrevibacter</taxon>
    </lineage>
</organism>